<protein>
    <submittedName>
        <fullName evidence="1">Uncharacterized protein</fullName>
    </submittedName>
</protein>
<gene>
    <name evidence="1" type="ORF">SAMN05444171_0495</name>
</gene>
<dbReference type="EMBL" id="FNTI01000001">
    <property type="protein sequence ID" value="SEC03253.1"/>
    <property type="molecule type" value="Genomic_DNA"/>
</dbReference>
<dbReference type="Proteomes" id="UP000183208">
    <property type="component" value="Unassembled WGS sequence"/>
</dbReference>
<sequence>MQRGALAVAIVVLIATNFNHLPILRARMGAAANAAVLPAFETVKAWVLGIEGGPLVSSAAATNILAALTGSASGGLTVPLDALGPTYMQTRLDPGLMHRVAVIGAGTLDTCRTTARWSRLLAVGGSRHGEAIAISS</sequence>
<name>A0A1M7KVA7_9BRAD</name>
<proteinExistence type="predicted"/>
<reference evidence="1 2" key="1">
    <citation type="submission" date="2016-10" db="EMBL/GenBank/DDBJ databases">
        <authorList>
            <person name="de Groot N.N."/>
        </authorList>
    </citation>
    <scope>NUCLEOTIDE SEQUENCE [LARGE SCALE GENOMIC DNA]</scope>
    <source>
        <strain evidence="1 2">GAS522</strain>
    </source>
</reference>
<evidence type="ECO:0000313" key="1">
    <source>
        <dbReference type="EMBL" id="SEC03253.1"/>
    </source>
</evidence>
<dbReference type="AlphaFoldDB" id="A0A1M7KVA7"/>
<accession>A0A1M7KVA7</accession>
<organism evidence="1 2">
    <name type="scientific">Bradyrhizobium lablabi</name>
    <dbReference type="NCBI Taxonomy" id="722472"/>
    <lineage>
        <taxon>Bacteria</taxon>
        <taxon>Pseudomonadati</taxon>
        <taxon>Pseudomonadota</taxon>
        <taxon>Alphaproteobacteria</taxon>
        <taxon>Hyphomicrobiales</taxon>
        <taxon>Nitrobacteraceae</taxon>
        <taxon>Bradyrhizobium</taxon>
    </lineage>
</organism>
<evidence type="ECO:0000313" key="2">
    <source>
        <dbReference type="Proteomes" id="UP000183208"/>
    </source>
</evidence>